<dbReference type="RefSeq" id="XP_012770726.1">
    <property type="nucleotide sequence ID" value="XM_012915272.1"/>
</dbReference>
<sequence>MTSLDHNNNLCLVPLHFPSSTSCHCPDHVPLRELGKKFDEIQNLKITSNNNPTNILNNLCTGLETFLGFNPESKGYDGSGIVYSDLDRLCDGVMGFLSGVLGAVKNTQTYNVGRKTLQNLVSNEINKHLCSGHEGFKTLFDELPQRTAAYNSEVDQGNERVKRPIKKLINHVNDDTKWKKSLKQILEDEKVNDPDTIERLYREVNDRLAECKTFANTYNVAFNLEVDRQMRDAVNDLNDKLRNDVKNASKAVKHETKRLEQLAQKEWEDYKYMKKSVRVTMDTLKLKVNGEIKYQVDELVKRLKLKVQQIKTKLETIKTSLEEYILNLTKWKEAGAEAVKLAKKQCGVIVEKLNGGDTEKDAGTKGGVKYAAEQLREKAEELRGKAYAAKTQVEGLVLAAIGAVKDMDRTLKDELAAVKSQIKIKLDQYIKNKFIDQIRDALEGMTDKIARRNGQNAKPEGHLERIVTGVSEYARLFEQKFKAAIVELIGRLVESEGIRTYIYWYVSDVANKSTLRGTDENEKLDAVKRTIQEYMKHNIQYYVDTAAQSAGLRDAIEDLSQLVGSFRIFSRDIEKEIRVQLNANTVTSTLAGMVTTNDLPTTSNGFLNSAIEMIVSTVSTFSKHMCQEVKLLIETANIADLQRAMDKVKGLGQSLKGELKTIGSTNLSTQYDTKLIEILNGQLPEKSGTVDVVSSASLVAYRSHVNTAFGEPTGKLPSAINNIQKQGLASLAELVNEPGNDDTIGTQTFNKLRATVDSNLEKFTTGVKDLVKKENTGTDKDSVHAYLEDLGKMLEREDIVQLSADGLAREHTVKGIEKIIENFTTLKSNLETGPIAWANNFIVFYADVERQETIRLLAQYVDTEAQKTQTTLTTLARKQYVTSVKALLTAFAEKVSEELAPLPAEIDEDLTIGFKGLMRVMGGVSSDTGKPKSGAESLLEKIKKVAERFSVGSRGAITTKENFEELSKAFQAYFAPVYQYINDQISAQLRSNPQALPPPPATDDNLTHLTDVNSKFNELLNHLKTEVSSPRTYIFDNTFTKKHDLLSTSLHHLTPSAFANPRHPELLDAVRQGLEGFVEQMERVYVNGYEGDPSIHFAWDGTFTSKLSDHGKNCCKVFLTVLEILSHDLEELMTKSSKQWMRKQINTYQDDTFGRWFERQGYKVNTVKGKQHGELQDKETMMGSKICDEILSQRIKNFTKDSLQTPWIKELLDLKKATKGNTHPPTVLDILQYLSYHLHHYYEVCHLGTSGSKKQPSSIYEMLIWFAGLPNNSVHRELTFNYFSTLFDEADEQASDENKKAVIAVVNGDAEAGVQTEPSISVVSDVSLPAYPHNITPGSLTAALTDVCAQSHSVLTAIQGHGHAGGVYAVDFNTNEFKFSYPSDPAKCFDVLVDMLHRLYDQLYFLFIQCSRTYKTNSWRECWYGRYVGGSDWRCNDKQCPNQMNGQTCNQIANQKADQTCDQHPKCGLKSPLQSFLEDGLPGFLPHQFGKPGCKLECTVAKHRGIPCMTPMGFSDISNVASHTKQGEHIKEVLDELCGNSEAPLTRICSQLLCLLQRPPQTLGDMFAFYYNFFVDWNRNIKGRVDVKTHKKSAFIDAVTGANFGVPYPQLDMPTVFFTRTQNDLHTKGDMLCLFSCDSTSSSTATCGRYLKPFRLNTWTVFSQEHADKYLSWILYITETLYQLLEQLYKECCSNCDKPGTRCSGKVCSKTCKVKYTDEGKSRKSDKPCHTVHCKPISHCPFTRPTLCKYGFVFKSLSNMSGESGEETIRTCKDLCNALQKVLSDKIDDEAPLAKLVHDVIPKFIWNIRSKFFWLNVALWLLSLLYLLHIMVIRLDLLHIKSHLHSPSSHRIAAQSLLAAARVGSLGKISYLQP</sequence>
<protein>
    <recommendedName>
        <fullName evidence="4">C3H1-type domain-containing protein</fullName>
    </recommendedName>
</protein>
<name>A0A061BJZ8_BABBI</name>
<feature type="transmembrane region" description="Helical" evidence="2">
    <location>
        <begin position="1812"/>
        <end position="1833"/>
    </location>
</feature>
<feature type="coiled-coil region" evidence="1">
    <location>
        <begin position="231"/>
        <end position="265"/>
    </location>
</feature>
<evidence type="ECO:0000256" key="1">
    <source>
        <dbReference type="SAM" id="Coils"/>
    </source>
</evidence>
<gene>
    <name evidence="3" type="ORF">BBBOND_0004400</name>
</gene>
<dbReference type="EMBL" id="LK055165">
    <property type="protein sequence ID" value="CDR71782.1"/>
    <property type="molecule type" value="Genomic_DNA"/>
</dbReference>
<keyword evidence="2" id="KW-1133">Transmembrane helix</keyword>
<keyword evidence="2" id="KW-0812">Transmembrane</keyword>
<evidence type="ECO:0008006" key="4">
    <source>
        <dbReference type="Google" id="ProtNLM"/>
    </source>
</evidence>
<dbReference type="GeneID" id="24561999"/>
<keyword evidence="2" id="KW-0472">Membrane</keyword>
<accession>A0A061BJZ8</accession>
<dbReference type="KEGG" id="bbig:BBBOND_0004400"/>
<reference evidence="3" key="1">
    <citation type="journal article" date="2014" name="Nucleic Acids Res.">
        <title>The evolutionary dynamics of variant antigen genes in Babesia reveal a history of genomic innovation underlying host-parasite interaction.</title>
        <authorList>
            <person name="Jackson A.P."/>
            <person name="Otto T.D."/>
            <person name="Darby A."/>
            <person name="Ramaprasad A."/>
            <person name="Xia D."/>
            <person name="Echaide I.E."/>
            <person name="Farber M."/>
            <person name="Gahlot S."/>
            <person name="Gamble J."/>
            <person name="Gupta D."/>
            <person name="Gupta Y."/>
            <person name="Jackson L."/>
            <person name="Malandrin L."/>
            <person name="Malas T.B."/>
            <person name="Moussa E."/>
            <person name="Nair M."/>
            <person name="Reid AJ."/>
            <person name="Sanders M."/>
            <person name="Sharma J."/>
            <person name="Tracey A."/>
            <person name="Quail M.A."/>
            <person name="Weir W."/>
            <person name="Wastling J.M."/>
            <person name="Hall N."/>
            <person name="Willadsen P."/>
            <person name="Lingelbach K."/>
            <person name="Shiels B."/>
            <person name="Tait A."/>
            <person name="Berriman M."/>
            <person name="Allred D.R."/>
            <person name="Pain A."/>
        </authorList>
    </citation>
    <scope>NUCLEOTIDE SEQUENCE</scope>
    <source>
        <strain evidence="3">Bond</strain>
    </source>
</reference>
<evidence type="ECO:0000256" key="2">
    <source>
        <dbReference type="SAM" id="Phobius"/>
    </source>
</evidence>
<dbReference type="VEuPathDB" id="PiroplasmaDB:BBBOND_0004400"/>
<evidence type="ECO:0000313" key="3">
    <source>
        <dbReference type="EMBL" id="CDR71782.1"/>
    </source>
</evidence>
<reference evidence="3" key="2">
    <citation type="submission" date="2014-06" db="EMBL/GenBank/DDBJ databases">
        <authorList>
            <person name="Aslett M."/>
            <person name="De Silva Nishadi"/>
        </authorList>
    </citation>
    <scope>NUCLEOTIDE SEQUENCE</scope>
    <source>
        <strain evidence="3">Bond</strain>
    </source>
</reference>
<organism evidence="3">
    <name type="scientific">Babesia bigemina</name>
    <dbReference type="NCBI Taxonomy" id="5866"/>
    <lineage>
        <taxon>Eukaryota</taxon>
        <taxon>Sar</taxon>
        <taxon>Alveolata</taxon>
        <taxon>Apicomplexa</taxon>
        <taxon>Aconoidasida</taxon>
        <taxon>Piroplasmida</taxon>
        <taxon>Babesiidae</taxon>
        <taxon>Babesia</taxon>
    </lineage>
</organism>
<keyword evidence="1" id="KW-0175">Coiled coil</keyword>
<proteinExistence type="predicted"/>